<dbReference type="EMBL" id="HBUF01402590">
    <property type="protein sequence ID" value="CAG6737254.1"/>
    <property type="molecule type" value="Transcribed_RNA"/>
</dbReference>
<evidence type="ECO:0000313" key="1">
    <source>
        <dbReference type="EMBL" id="CAG6737254.1"/>
    </source>
</evidence>
<reference evidence="1" key="1">
    <citation type="submission" date="2021-05" db="EMBL/GenBank/DDBJ databases">
        <authorList>
            <person name="Alioto T."/>
            <person name="Alioto T."/>
            <person name="Gomez Garrido J."/>
        </authorList>
    </citation>
    <scope>NUCLEOTIDE SEQUENCE</scope>
</reference>
<dbReference type="AlphaFoldDB" id="A0A8D8YXV5"/>
<name>A0A8D8YXV5_9HEMI</name>
<proteinExistence type="predicted"/>
<protein>
    <submittedName>
        <fullName evidence="1">Uncharacterized protein</fullName>
    </submittedName>
</protein>
<accession>A0A8D8YXV5</accession>
<dbReference type="EMBL" id="HBUF01402589">
    <property type="protein sequence ID" value="CAG6737253.1"/>
    <property type="molecule type" value="Transcribed_RNA"/>
</dbReference>
<organism evidence="1">
    <name type="scientific">Cacopsylla melanoneura</name>
    <dbReference type="NCBI Taxonomy" id="428564"/>
    <lineage>
        <taxon>Eukaryota</taxon>
        <taxon>Metazoa</taxon>
        <taxon>Ecdysozoa</taxon>
        <taxon>Arthropoda</taxon>
        <taxon>Hexapoda</taxon>
        <taxon>Insecta</taxon>
        <taxon>Pterygota</taxon>
        <taxon>Neoptera</taxon>
        <taxon>Paraneoptera</taxon>
        <taxon>Hemiptera</taxon>
        <taxon>Sternorrhyncha</taxon>
        <taxon>Psylloidea</taxon>
        <taxon>Psyllidae</taxon>
        <taxon>Psyllinae</taxon>
        <taxon>Cacopsylla</taxon>
    </lineage>
</organism>
<sequence length="115" mass="13275">MCELPSKIMKSVIIDQVQPDVHSIIVSDMTLAKRNLYNARRKLLPKLPQDRNETYQMLTERQYLTNGNEPFVMKAGVGVILTCLTNLEVLCSYTWMERSNFVFPICIKFSPFLVS</sequence>